<evidence type="ECO:0000256" key="6">
    <source>
        <dbReference type="ARBA" id="ARBA00022729"/>
    </source>
</evidence>
<evidence type="ECO:0000256" key="12">
    <source>
        <dbReference type="SAM" id="Phobius"/>
    </source>
</evidence>
<dbReference type="InterPro" id="IPR003591">
    <property type="entry name" value="Leu-rich_rpt_typical-subtyp"/>
</dbReference>
<dbReference type="PROSITE" id="PS51450">
    <property type="entry name" value="LRR"/>
    <property type="match status" value="1"/>
</dbReference>
<evidence type="ECO:0000256" key="7">
    <source>
        <dbReference type="ARBA" id="ARBA00022737"/>
    </source>
</evidence>
<keyword evidence="7" id="KW-0677">Repeat</keyword>
<dbReference type="PANTHER" id="PTHR48065">
    <property type="entry name" value="OS10G0469600 PROTEIN"/>
    <property type="match status" value="1"/>
</dbReference>
<reference evidence="14" key="1">
    <citation type="submission" date="2018-11" db="EMBL/GenBank/DDBJ databases">
        <authorList>
            <person name="Grassa J C."/>
        </authorList>
    </citation>
    <scope>NUCLEOTIDE SEQUENCE [LARGE SCALE GENOMIC DNA]</scope>
</reference>
<dbReference type="Pfam" id="PF13855">
    <property type="entry name" value="LRR_8"/>
    <property type="match status" value="2"/>
</dbReference>
<dbReference type="Gramene" id="evm.model.06.1886">
    <property type="protein sequence ID" value="cds.evm.model.06.1886"/>
    <property type="gene ID" value="evm.TU.06.1886"/>
</dbReference>
<dbReference type="FunFam" id="3.80.10.10:FF:000111">
    <property type="entry name" value="LRR receptor-like serine/threonine-protein kinase ERECTA"/>
    <property type="match status" value="1"/>
</dbReference>
<dbReference type="PANTHER" id="PTHR48065:SF32">
    <property type="entry name" value="PROTEIN BRASSINOSTEROID INSENSITIVE 1-LIKE"/>
    <property type="match status" value="1"/>
</dbReference>
<dbReference type="Pfam" id="PF00560">
    <property type="entry name" value="LRR_1"/>
    <property type="match status" value="4"/>
</dbReference>
<keyword evidence="10" id="KW-0675">Receptor</keyword>
<dbReference type="Gene3D" id="3.80.10.10">
    <property type="entry name" value="Ribonuclease Inhibitor"/>
    <property type="match status" value="2"/>
</dbReference>
<reference evidence="14" key="2">
    <citation type="submission" date="2021-03" db="UniProtKB">
        <authorList>
            <consortium name="EnsemblPlants"/>
        </authorList>
    </citation>
    <scope>IDENTIFICATION</scope>
</reference>
<dbReference type="PRINTS" id="PR00019">
    <property type="entry name" value="LEURICHRPT"/>
</dbReference>
<accession>A0A803PWA9</accession>
<dbReference type="SUPFAM" id="SSF52058">
    <property type="entry name" value="L domain-like"/>
    <property type="match status" value="1"/>
</dbReference>
<evidence type="ECO:0000256" key="8">
    <source>
        <dbReference type="ARBA" id="ARBA00022989"/>
    </source>
</evidence>
<evidence type="ECO:0000256" key="4">
    <source>
        <dbReference type="ARBA" id="ARBA00022614"/>
    </source>
</evidence>
<dbReference type="FunFam" id="3.80.10.10:FF:000041">
    <property type="entry name" value="LRR receptor-like serine/threonine-protein kinase ERECTA"/>
    <property type="match status" value="1"/>
</dbReference>
<keyword evidence="6" id="KW-0732">Signal</keyword>
<evidence type="ECO:0000256" key="10">
    <source>
        <dbReference type="ARBA" id="ARBA00023170"/>
    </source>
</evidence>
<evidence type="ECO:0000256" key="3">
    <source>
        <dbReference type="ARBA" id="ARBA00022475"/>
    </source>
</evidence>
<evidence type="ECO:0000259" key="13">
    <source>
        <dbReference type="Pfam" id="PF23598"/>
    </source>
</evidence>
<evidence type="ECO:0000256" key="5">
    <source>
        <dbReference type="ARBA" id="ARBA00022692"/>
    </source>
</evidence>
<dbReference type="GO" id="GO:0005886">
    <property type="term" value="C:plasma membrane"/>
    <property type="evidence" value="ECO:0007669"/>
    <property type="project" value="UniProtKB-SubCell"/>
</dbReference>
<dbReference type="InterPro" id="IPR001611">
    <property type="entry name" value="Leu-rich_rpt"/>
</dbReference>
<dbReference type="SMART" id="SM00369">
    <property type="entry name" value="LRR_TYP"/>
    <property type="match status" value="7"/>
</dbReference>
<dbReference type="Proteomes" id="UP000596661">
    <property type="component" value="Chromosome 6"/>
</dbReference>
<feature type="transmembrane region" description="Helical" evidence="12">
    <location>
        <begin position="651"/>
        <end position="675"/>
    </location>
</feature>
<evidence type="ECO:0000256" key="2">
    <source>
        <dbReference type="ARBA" id="ARBA00009592"/>
    </source>
</evidence>
<dbReference type="FunFam" id="3.80.10.10:FF:000095">
    <property type="entry name" value="LRR receptor-like serine/threonine-protein kinase GSO1"/>
    <property type="match status" value="1"/>
</dbReference>
<name>A0A803PWA9_CANSA</name>
<dbReference type="EMBL" id="UZAU01000619">
    <property type="status" value="NOT_ANNOTATED_CDS"/>
    <property type="molecule type" value="Genomic_DNA"/>
</dbReference>
<proteinExistence type="inferred from homology"/>
<dbReference type="Pfam" id="PF23598">
    <property type="entry name" value="LRR_14"/>
    <property type="match status" value="1"/>
</dbReference>
<protein>
    <recommendedName>
        <fullName evidence="13">Disease resistance R13L4/SHOC-2-like LRR domain-containing protein</fullName>
    </recommendedName>
</protein>
<comment type="subcellular location">
    <subcellularLocation>
        <location evidence="1">Cell membrane</location>
        <topology evidence="1">Single-pass type I membrane protein</topology>
    </subcellularLocation>
</comment>
<keyword evidence="5 12" id="KW-0812">Transmembrane</keyword>
<dbReference type="AlphaFoldDB" id="A0A803PWA9"/>
<organism evidence="14 15">
    <name type="scientific">Cannabis sativa</name>
    <name type="common">Hemp</name>
    <name type="synonym">Marijuana</name>
    <dbReference type="NCBI Taxonomy" id="3483"/>
    <lineage>
        <taxon>Eukaryota</taxon>
        <taxon>Viridiplantae</taxon>
        <taxon>Streptophyta</taxon>
        <taxon>Embryophyta</taxon>
        <taxon>Tracheophyta</taxon>
        <taxon>Spermatophyta</taxon>
        <taxon>Magnoliopsida</taxon>
        <taxon>eudicotyledons</taxon>
        <taxon>Gunneridae</taxon>
        <taxon>Pentapetalae</taxon>
        <taxon>rosids</taxon>
        <taxon>fabids</taxon>
        <taxon>Rosales</taxon>
        <taxon>Cannabaceae</taxon>
        <taxon>Cannabis</taxon>
    </lineage>
</organism>
<evidence type="ECO:0000313" key="15">
    <source>
        <dbReference type="Proteomes" id="UP000596661"/>
    </source>
</evidence>
<dbReference type="InterPro" id="IPR032675">
    <property type="entry name" value="LRR_dom_sf"/>
</dbReference>
<dbReference type="SUPFAM" id="SSF52047">
    <property type="entry name" value="RNI-like"/>
    <property type="match status" value="1"/>
</dbReference>
<keyword evidence="3" id="KW-1003">Cell membrane</keyword>
<sequence>MGNLVKLKSIYLDHAGFTGELPSTLGNLRQLEFLDVVGNGINGRIPLSVVNLTRLTTLYLHYNGLNGELPLGLTNLTKLKSLGISYNALSGAIPSSLFTMPSLSEVLLNENQFTGPLTIHNNVTSSQLTSLSLSSNKLNGPIPNSLFKLKSLVSLSLDSNNFNGTIKLNMFSKLRNLQSLYLSQNSLSVTYMYSNSTLLPKLFSLGLASCNMSGKFPYFLKNQNELMFLDISNNRIEGEIPNWFINMSVENLNHLNFSHNHITHWETPQFILPWTNLKILDSSFNKLQTSLVVPPVSIQYFFMSENRMSGGISDMFCDFVDLVVLDVSNNHLNGTIPSCLTSFSTELSMLSLKGNNFHGKIPQTFLDGNKLMTLDLSHNQFQGKVPKSLIKCKALEVLNLGHNQLSDRFPFWLQNLPELQVLVLRSNNFSGPIWQRKMIVGFAKLRIVDLSFNNFNGRLPFDYFKNWRAINNEIPRSNNSKPLYMERKEDYYQNSVTLMNKGSEMKLMKILTIFTSIDLSNNHFHGEIPTSIGDLPSLIVLNLSSNNFEGQIMSSLGNLKQLESLDLSKNKLFGTIPRELASLTFLSYLNLSQNQLTGPIPQGGQMATFQNSSFQGNVGLCGFPLSMKCEQSNDEKPSSSDQEHESSENGFTWRSVMVGYGTGFVVGAIGGYFIISKKPNWVTRIYGRKF</sequence>
<evidence type="ECO:0000256" key="11">
    <source>
        <dbReference type="ARBA" id="ARBA00023180"/>
    </source>
</evidence>
<dbReference type="EnsemblPlants" id="evm.model.06.1886">
    <property type="protein sequence ID" value="cds.evm.model.06.1886"/>
    <property type="gene ID" value="evm.TU.06.1886"/>
</dbReference>
<keyword evidence="9 12" id="KW-0472">Membrane</keyword>
<dbReference type="OMA" id="HITHWET"/>
<keyword evidence="11" id="KW-0325">Glycoprotein</keyword>
<evidence type="ECO:0000256" key="9">
    <source>
        <dbReference type="ARBA" id="ARBA00023136"/>
    </source>
</evidence>
<keyword evidence="4" id="KW-0433">Leucine-rich repeat</keyword>
<dbReference type="InterPro" id="IPR055414">
    <property type="entry name" value="LRR_R13L4/SHOC2-like"/>
</dbReference>
<comment type="similarity">
    <text evidence="2">Belongs to the RLP family.</text>
</comment>
<evidence type="ECO:0000256" key="1">
    <source>
        <dbReference type="ARBA" id="ARBA00004251"/>
    </source>
</evidence>
<keyword evidence="15" id="KW-1185">Reference proteome</keyword>
<evidence type="ECO:0000313" key="14">
    <source>
        <dbReference type="EnsemblPlants" id="cds.evm.model.06.1886"/>
    </source>
</evidence>
<keyword evidence="8 12" id="KW-1133">Transmembrane helix</keyword>
<feature type="domain" description="Disease resistance R13L4/SHOC-2-like LRR" evidence="13">
    <location>
        <begin position="1"/>
        <end position="84"/>
    </location>
</feature>